<evidence type="ECO:0000256" key="10">
    <source>
        <dbReference type="SAM" id="MobiDB-lite"/>
    </source>
</evidence>
<comment type="subunit">
    <text evidence="4">Heterohexamer of two alpha and four beta subunits.</text>
</comment>
<proteinExistence type="inferred from homology"/>
<evidence type="ECO:0000256" key="7">
    <source>
        <dbReference type="ARBA" id="ARBA00023186"/>
    </source>
</evidence>
<dbReference type="InterPro" id="IPR002777">
    <property type="entry name" value="PFD_beta-like"/>
</dbReference>
<comment type="subunit">
    <text evidence="3">Heterohexamer of two PFD-alpha type and four PFD-beta type subunits.</text>
</comment>
<evidence type="ECO:0000256" key="8">
    <source>
        <dbReference type="ARBA" id="ARBA00025077"/>
    </source>
</evidence>
<reference evidence="11" key="1">
    <citation type="submission" date="2023-03" db="EMBL/GenBank/DDBJ databases">
        <authorList>
            <person name="Steffen K."/>
            <person name="Cardenas P."/>
        </authorList>
    </citation>
    <scope>NUCLEOTIDE SEQUENCE</scope>
</reference>
<dbReference type="EMBL" id="CASHTH010003282">
    <property type="protein sequence ID" value="CAI8042738.1"/>
    <property type="molecule type" value="Genomic_DNA"/>
</dbReference>
<dbReference type="Proteomes" id="UP001174909">
    <property type="component" value="Unassembled WGS sequence"/>
</dbReference>
<dbReference type="InterPro" id="IPR012713">
    <property type="entry name" value="PfdB"/>
</dbReference>
<organism evidence="11 12">
    <name type="scientific">Geodia barretti</name>
    <name type="common">Barrett's horny sponge</name>
    <dbReference type="NCBI Taxonomy" id="519541"/>
    <lineage>
        <taxon>Eukaryota</taxon>
        <taxon>Metazoa</taxon>
        <taxon>Porifera</taxon>
        <taxon>Demospongiae</taxon>
        <taxon>Heteroscleromorpha</taxon>
        <taxon>Tetractinellida</taxon>
        <taxon>Astrophorina</taxon>
        <taxon>Geodiidae</taxon>
        <taxon>Geodia</taxon>
    </lineage>
</organism>
<dbReference type="CDD" id="cd23162">
    <property type="entry name" value="Prefoldin_beta_GimC"/>
    <property type="match status" value="1"/>
</dbReference>
<comment type="caution">
    <text evidence="11">The sequence shown here is derived from an EMBL/GenBank/DDBJ whole genome shotgun (WGS) entry which is preliminary data.</text>
</comment>
<dbReference type="AlphaFoldDB" id="A0AA35T852"/>
<dbReference type="SUPFAM" id="SSF46579">
    <property type="entry name" value="Prefoldin"/>
    <property type="match status" value="1"/>
</dbReference>
<evidence type="ECO:0000256" key="5">
    <source>
        <dbReference type="ARBA" id="ARBA00016304"/>
    </source>
</evidence>
<dbReference type="GO" id="GO:0005737">
    <property type="term" value="C:cytoplasm"/>
    <property type="evidence" value="ECO:0007669"/>
    <property type="project" value="UniProtKB-SubCell"/>
</dbReference>
<dbReference type="GO" id="GO:0051082">
    <property type="term" value="F:unfolded protein binding"/>
    <property type="evidence" value="ECO:0007669"/>
    <property type="project" value="InterPro"/>
</dbReference>
<comment type="subcellular location">
    <subcellularLocation>
        <location evidence="1">Cytoplasm</location>
    </subcellularLocation>
</comment>
<gene>
    <name evidence="11" type="ORF">GBAR_LOCUS23689</name>
</gene>
<dbReference type="GO" id="GO:0044183">
    <property type="term" value="F:protein folding chaperone"/>
    <property type="evidence" value="ECO:0007669"/>
    <property type="project" value="TreeGrafter"/>
</dbReference>
<evidence type="ECO:0000256" key="6">
    <source>
        <dbReference type="ARBA" id="ARBA00022490"/>
    </source>
</evidence>
<evidence type="ECO:0000256" key="9">
    <source>
        <dbReference type="ARBA" id="ARBA00033461"/>
    </source>
</evidence>
<dbReference type="HAMAP" id="MF_00307">
    <property type="entry name" value="PfdB"/>
    <property type="match status" value="1"/>
</dbReference>
<dbReference type="NCBIfam" id="TIGR02338">
    <property type="entry name" value="gimC_beta"/>
    <property type="match status" value="1"/>
</dbReference>
<evidence type="ECO:0000313" key="11">
    <source>
        <dbReference type="EMBL" id="CAI8042738.1"/>
    </source>
</evidence>
<comment type="similarity">
    <text evidence="2">Belongs to the prefoldin subunit beta family.</text>
</comment>
<keyword evidence="12" id="KW-1185">Reference proteome</keyword>
<evidence type="ECO:0000256" key="4">
    <source>
        <dbReference type="ARBA" id="ARBA00011716"/>
    </source>
</evidence>
<name>A0AA35T852_GEOBA</name>
<keyword evidence="6" id="KW-0963">Cytoplasm</keyword>
<evidence type="ECO:0000256" key="1">
    <source>
        <dbReference type="ARBA" id="ARBA00004496"/>
    </source>
</evidence>
<feature type="region of interest" description="Disordered" evidence="10">
    <location>
        <begin position="97"/>
        <end position="121"/>
    </location>
</feature>
<dbReference type="InterPro" id="IPR009053">
    <property type="entry name" value="Prefoldin"/>
</dbReference>
<dbReference type="GO" id="GO:0016272">
    <property type="term" value="C:prefoldin complex"/>
    <property type="evidence" value="ECO:0007669"/>
    <property type="project" value="InterPro"/>
</dbReference>
<protein>
    <recommendedName>
        <fullName evidence="5">Prefoldin subunit beta</fullName>
    </recommendedName>
    <alternativeName>
        <fullName evidence="9">GimC subunit beta</fullName>
    </alternativeName>
</protein>
<dbReference type="PANTHER" id="PTHR20903:SF0">
    <property type="entry name" value="PREFOLDIN SUBUNIT 1"/>
    <property type="match status" value="1"/>
</dbReference>
<dbReference type="Gene3D" id="1.10.287.370">
    <property type="match status" value="1"/>
</dbReference>
<sequence length="121" mass="14297">MPPWLREQLMNMQQAQQNLQSIMVQKQQLDVERMETDRALEELQKASDEDTIYKHAGSVLVRYSRKDIVDELEEKRMLAKTRHDVLEKQEARLKESLKEQEAKLNEAMRGQQAGPDPHQRK</sequence>
<evidence type="ECO:0000256" key="3">
    <source>
        <dbReference type="ARBA" id="ARBA00011695"/>
    </source>
</evidence>
<feature type="compositionally biased region" description="Basic and acidic residues" evidence="10">
    <location>
        <begin position="97"/>
        <end position="106"/>
    </location>
</feature>
<dbReference type="Pfam" id="PF01920">
    <property type="entry name" value="Prefoldin_2"/>
    <property type="match status" value="1"/>
</dbReference>
<comment type="function">
    <text evidence="8">Molecular chaperone capable of stabilizing a range of proteins. Seems to fulfill an ATP-independent, HSP70-like function in archaeal de novo protein folding.</text>
</comment>
<keyword evidence="7" id="KW-0143">Chaperone</keyword>
<evidence type="ECO:0000256" key="2">
    <source>
        <dbReference type="ARBA" id="ARBA00008045"/>
    </source>
</evidence>
<dbReference type="PANTHER" id="PTHR20903">
    <property type="entry name" value="PREFOLDIN SUBUNIT 1-RELATED"/>
    <property type="match status" value="1"/>
</dbReference>
<accession>A0AA35T852</accession>
<evidence type="ECO:0000313" key="12">
    <source>
        <dbReference type="Proteomes" id="UP001174909"/>
    </source>
</evidence>